<proteinExistence type="predicted"/>
<accession>A0A562V455</accession>
<gene>
    <name evidence="1" type="ORF">LX16_3369</name>
</gene>
<name>A0A562V455_9ACTN</name>
<evidence type="ECO:0000313" key="2">
    <source>
        <dbReference type="Proteomes" id="UP000321617"/>
    </source>
</evidence>
<protein>
    <submittedName>
        <fullName evidence="1">Uncharacterized protein</fullName>
    </submittedName>
</protein>
<evidence type="ECO:0000313" key="1">
    <source>
        <dbReference type="EMBL" id="TWJ12608.1"/>
    </source>
</evidence>
<comment type="caution">
    <text evidence="1">The sequence shown here is derived from an EMBL/GenBank/DDBJ whole genome shotgun (WGS) entry which is preliminary data.</text>
</comment>
<dbReference type="AlphaFoldDB" id="A0A562V455"/>
<keyword evidence="2" id="KW-1185">Reference proteome</keyword>
<reference evidence="1 2" key="1">
    <citation type="journal article" date="2013" name="Stand. Genomic Sci.">
        <title>Genomic Encyclopedia of Type Strains, Phase I: The one thousand microbial genomes (KMG-I) project.</title>
        <authorList>
            <person name="Kyrpides N.C."/>
            <person name="Woyke T."/>
            <person name="Eisen J.A."/>
            <person name="Garrity G."/>
            <person name="Lilburn T.G."/>
            <person name="Beck B.J."/>
            <person name="Whitman W.B."/>
            <person name="Hugenholtz P."/>
            <person name="Klenk H.P."/>
        </authorList>
    </citation>
    <scope>NUCLEOTIDE SEQUENCE [LARGE SCALE GENOMIC DNA]</scope>
    <source>
        <strain evidence="1 2">DSM 45044</strain>
    </source>
</reference>
<organism evidence="1 2">
    <name type="scientific">Stackebrandtia albiflava</name>
    <dbReference type="NCBI Taxonomy" id="406432"/>
    <lineage>
        <taxon>Bacteria</taxon>
        <taxon>Bacillati</taxon>
        <taxon>Actinomycetota</taxon>
        <taxon>Actinomycetes</taxon>
        <taxon>Glycomycetales</taxon>
        <taxon>Glycomycetaceae</taxon>
        <taxon>Stackebrandtia</taxon>
    </lineage>
</organism>
<dbReference type="Proteomes" id="UP000321617">
    <property type="component" value="Unassembled WGS sequence"/>
</dbReference>
<dbReference type="EMBL" id="VLLL01000006">
    <property type="protein sequence ID" value="TWJ12608.1"/>
    <property type="molecule type" value="Genomic_DNA"/>
</dbReference>
<sequence>MVAFPEIRGVATGRETYRYRADPAFGYTADTGHTVPGGTTHSVFWPVTAAMVSKSLS</sequence>